<sequence>MPRQVTGFFVGGDGGIFGLNMKKVSILLIHLAMIFLSGCKEVPLYFRSSQPRGGTLFTGDLTPYLISNFPKIMDSYDNNSPLFDALNDTLIGIEIHRYQNTAKMKLGFFNGLTWVEEFDISDSSFTKLWFDKGIDEYVIFKKENIDCFNYENDKGYFEIDMVFERNRINGDLIVYDKPFSVGKKNSLKDFDKLISYKRDEFDLAVVDI</sequence>
<name>A0A382XN91_9ZZZZ</name>
<accession>A0A382XN91</accession>
<dbReference type="EMBL" id="UINC01168851">
    <property type="protein sequence ID" value="SVD72095.1"/>
    <property type="molecule type" value="Genomic_DNA"/>
</dbReference>
<reference evidence="1" key="1">
    <citation type="submission" date="2018-05" db="EMBL/GenBank/DDBJ databases">
        <authorList>
            <person name="Lanie J.A."/>
            <person name="Ng W.-L."/>
            <person name="Kazmierczak K.M."/>
            <person name="Andrzejewski T.M."/>
            <person name="Davidsen T.M."/>
            <person name="Wayne K.J."/>
            <person name="Tettelin H."/>
            <person name="Glass J.I."/>
            <person name="Rusch D."/>
            <person name="Podicherti R."/>
            <person name="Tsui H.-C.T."/>
            <person name="Winkler M.E."/>
        </authorList>
    </citation>
    <scope>NUCLEOTIDE SEQUENCE</scope>
</reference>
<protein>
    <submittedName>
        <fullName evidence="1">Uncharacterized protein</fullName>
    </submittedName>
</protein>
<organism evidence="1">
    <name type="scientific">marine metagenome</name>
    <dbReference type="NCBI Taxonomy" id="408172"/>
    <lineage>
        <taxon>unclassified sequences</taxon>
        <taxon>metagenomes</taxon>
        <taxon>ecological metagenomes</taxon>
    </lineage>
</organism>
<dbReference type="AlphaFoldDB" id="A0A382XN91"/>
<evidence type="ECO:0000313" key="1">
    <source>
        <dbReference type="EMBL" id="SVD72095.1"/>
    </source>
</evidence>
<proteinExistence type="predicted"/>
<gene>
    <name evidence="1" type="ORF">METZ01_LOCUS424949</name>
</gene>
<feature type="non-terminal residue" evidence="1">
    <location>
        <position position="208"/>
    </location>
</feature>